<proteinExistence type="inferred from homology"/>
<keyword evidence="10" id="KW-1185">Reference proteome</keyword>
<feature type="domain" description="Glucan biosynthesis periplasmic MdoG C-terminal" evidence="8">
    <location>
        <begin position="178"/>
        <end position="656"/>
    </location>
</feature>
<keyword evidence="7" id="KW-1133">Transmembrane helix</keyword>
<keyword evidence="5" id="KW-0574">Periplasm</keyword>
<keyword evidence="7" id="KW-0812">Transmembrane</keyword>
<dbReference type="Proteomes" id="UP000027463">
    <property type="component" value="Unassembled WGS sequence"/>
</dbReference>
<feature type="compositionally biased region" description="Low complexity" evidence="6">
    <location>
        <begin position="157"/>
        <end position="170"/>
    </location>
</feature>
<dbReference type="InterPro" id="IPR014438">
    <property type="entry name" value="Glucan_biosyn_MdoG/MdoD"/>
</dbReference>
<dbReference type="SUPFAM" id="SSF81296">
    <property type="entry name" value="E set domains"/>
    <property type="match status" value="1"/>
</dbReference>
<dbReference type="EMBL" id="AUNC01000008">
    <property type="protein sequence ID" value="KEO58264.1"/>
    <property type="molecule type" value="Genomic_DNA"/>
</dbReference>
<dbReference type="InterPro" id="IPR013783">
    <property type="entry name" value="Ig-like_fold"/>
</dbReference>
<accession>A0ABR4TRA0</accession>
<feature type="compositionally biased region" description="Low complexity" evidence="6">
    <location>
        <begin position="126"/>
        <end position="140"/>
    </location>
</feature>
<sequence>MEITAIQGDSPCKNAALSLGRKSVKTQDAEFEMLAAPDSYQYAVTLLPRSLSKTSLAGKSPISWKTQTGNMYRFQKRVTSVSVHALLAVALAGFLTFGASGPVHAQDSSTTTETSSGEQPAVPVQAETASPAAESTEPAADGAQTPADNSAENPVQPAEGAAAPETAEKPAVSVPVAFDPAQVIERARNLAKQPFENPHRELPEALANLSSDNYAKIRFKSEKAFFSQANSGFALDLYHPGNMYDVPVAINLIREGQVQAVPYSAGLFDFGETGLSGNDFSTQGYAGFRLRYPLGNVAGSDELATFLGASYFRIQGRDQVAGQMARGLTIDLAGPSGEEIPVFREFWIVAPKEGERTITVFALLDSVRVTGAYRFDIRPGDNSKVDVSSTLFFRDRVEKIGLAPLNSMFLYGEQKRRRYDDYRGEVHSSDGLLINNGKNEWLWRPLDNPANLQISSFLDENPRGFGLLQRDRNFDHYQDLDTRFDQQPGYWVTPKGDWGKGHVELVEIPSPSESNDNIVAFWVPQNKPEAGSELTVEYQIAATQDGSDLHKLSQATDTRIMHIPSGGDDAQAATRFILNFAGEELEYYLSDLDNLQANISASNAEIRNIRLMKDPENGGVRVMFDLIGTGEAQSSNLRAFLQYDDRVLSETWTMPWVF</sequence>
<organism evidence="9 10">
    <name type="scientific">Thalassospira permensis NBRC 106175</name>
    <dbReference type="NCBI Taxonomy" id="1353532"/>
    <lineage>
        <taxon>Bacteria</taxon>
        <taxon>Pseudomonadati</taxon>
        <taxon>Pseudomonadota</taxon>
        <taxon>Alphaproteobacteria</taxon>
        <taxon>Rhodospirillales</taxon>
        <taxon>Thalassospiraceae</taxon>
        <taxon>Thalassospira</taxon>
    </lineage>
</organism>
<comment type="caution">
    <text evidence="9">The sequence shown here is derived from an EMBL/GenBank/DDBJ whole genome shotgun (WGS) entry which is preliminary data.</text>
</comment>
<evidence type="ECO:0000256" key="4">
    <source>
        <dbReference type="ARBA" id="ARBA00015376"/>
    </source>
</evidence>
<dbReference type="PANTHER" id="PTHR30504:SF4">
    <property type="entry name" value="GLUCANS BIOSYNTHESIS PROTEIN G"/>
    <property type="match status" value="1"/>
</dbReference>
<comment type="similarity">
    <text evidence="3">Belongs to the OpgD/OpgG family.</text>
</comment>
<dbReference type="Gene3D" id="2.70.98.10">
    <property type="match status" value="1"/>
</dbReference>
<feature type="region of interest" description="Disordered" evidence="6">
    <location>
        <begin position="102"/>
        <end position="170"/>
    </location>
</feature>
<dbReference type="SUPFAM" id="SSF74650">
    <property type="entry name" value="Galactose mutarotase-like"/>
    <property type="match status" value="1"/>
</dbReference>
<gene>
    <name evidence="9" type="ORF">SMB34_14445</name>
</gene>
<dbReference type="Pfam" id="PF04349">
    <property type="entry name" value="MdoG"/>
    <property type="match status" value="1"/>
</dbReference>
<name>A0ABR4TRA0_9PROT</name>
<evidence type="ECO:0000256" key="3">
    <source>
        <dbReference type="ARBA" id="ARBA00009284"/>
    </source>
</evidence>
<reference evidence="9 10" key="1">
    <citation type="submission" date="2013-07" db="EMBL/GenBank/DDBJ databases">
        <title>Thalassospira permensis NBRC 106175 Genome Sequencing.</title>
        <authorList>
            <person name="Lai Q."/>
            <person name="Shao Z."/>
        </authorList>
    </citation>
    <scope>NUCLEOTIDE SEQUENCE [LARGE SCALE GENOMIC DNA]</scope>
    <source>
        <strain evidence="9 10">NBRC 106175</strain>
    </source>
</reference>
<dbReference type="Gene3D" id="2.60.40.10">
    <property type="entry name" value="Immunoglobulins"/>
    <property type="match status" value="1"/>
</dbReference>
<evidence type="ECO:0000259" key="8">
    <source>
        <dbReference type="Pfam" id="PF04349"/>
    </source>
</evidence>
<dbReference type="InterPro" id="IPR011013">
    <property type="entry name" value="Gal_mutarotase_sf_dom"/>
</dbReference>
<dbReference type="InterPro" id="IPR014718">
    <property type="entry name" value="GH-type_carb-bd"/>
</dbReference>
<evidence type="ECO:0000313" key="9">
    <source>
        <dbReference type="EMBL" id="KEO58264.1"/>
    </source>
</evidence>
<evidence type="ECO:0000256" key="7">
    <source>
        <dbReference type="SAM" id="Phobius"/>
    </source>
</evidence>
<dbReference type="InterPro" id="IPR014756">
    <property type="entry name" value="Ig_E-set"/>
</dbReference>
<comment type="pathway">
    <text evidence="2">Glycan metabolism; osmoregulated periplasmic glucan (OPG) biosynthesis.</text>
</comment>
<evidence type="ECO:0000256" key="1">
    <source>
        <dbReference type="ARBA" id="ARBA00004418"/>
    </source>
</evidence>
<evidence type="ECO:0000256" key="5">
    <source>
        <dbReference type="ARBA" id="ARBA00022764"/>
    </source>
</evidence>
<dbReference type="InterPro" id="IPR007444">
    <property type="entry name" value="Glucan_biosyn_MdoG_C"/>
</dbReference>
<comment type="subcellular location">
    <subcellularLocation>
        <location evidence="1">Periplasm</location>
    </subcellularLocation>
</comment>
<feature type="transmembrane region" description="Helical" evidence="7">
    <location>
        <begin position="81"/>
        <end position="99"/>
    </location>
</feature>
<keyword evidence="7" id="KW-0472">Membrane</keyword>
<dbReference type="PANTHER" id="PTHR30504">
    <property type="entry name" value="GLUCANS BIOSYNTHESIS PROTEIN"/>
    <property type="match status" value="1"/>
</dbReference>
<evidence type="ECO:0000313" key="10">
    <source>
        <dbReference type="Proteomes" id="UP000027463"/>
    </source>
</evidence>
<evidence type="ECO:0000256" key="2">
    <source>
        <dbReference type="ARBA" id="ARBA00005001"/>
    </source>
</evidence>
<evidence type="ECO:0000256" key="6">
    <source>
        <dbReference type="SAM" id="MobiDB-lite"/>
    </source>
</evidence>
<protein>
    <recommendedName>
        <fullName evidence="4">Glucans biosynthesis protein G</fullName>
    </recommendedName>
</protein>